<feature type="region of interest" description="Disordered" evidence="2">
    <location>
        <begin position="165"/>
        <end position="241"/>
    </location>
</feature>
<proteinExistence type="predicted"/>
<protein>
    <submittedName>
        <fullName evidence="3">Uncharacterized protein</fullName>
    </submittedName>
</protein>
<name>A0A1B6GAR9_9HEMI</name>
<accession>A0A1B6GAR9</accession>
<dbReference type="AlphaFoldDB" id="A0A1B6GAR9"/>
<dbReference type="EMBL" id="GECZ01010247">
    <property type="protein sequence ID" value="JAS59522.1"/>
    <property type="molecule type" value="Transcribed_RNA"/>
</dbReference>
<reference evidence="3" key="1">
    <citation type="submission" date="2015-11" db="EMBL/GenBank/DDBJ databases">
        <title>De novo transcriptome assembly of four potential Pierce s Disease insect vectors from Arizona vineyards.</title>
        <authorList>
            <person name="Tassone E.E."/>
        </authorList>
    </citation>
    <scope>NUCLEOTIDE SEQUENCE</scope>
</reference>
<feature type="non-terminal residue" evidence="3">
    <location>
        <position position="241"/>
    </location>
</feature>
<keyword evidence="1" id="KW-0175">Coiled coil</keyword>
<organism evidence="3">
    <name type="scientific">Cuerna arida</name>
    <dbReference type="NCBI Taxonomy" id="1464854"/>
    <lineage>
        <taxon>Eukaryota</taxon>
        <taxon>Metazoa</taxon>
        <taxon>Ecdysozoa</taxon>
        <taxon>Arthropoda</taxon>
        <taxon>Hexapoda</taxon>
        <taxon>Insecta</taxon>
        <taxon>Pterygota</taxon>
        <taxon>Neoptera</taxon>
        <taxon>Paraneoptera</taxon>
        <taxon>Hemiptera</taxon>
        <taxon>Auchenorrhyncha</taxon>
        <taxon>Membracoidea</taxon>
        <taxon>Cicadellidae</taxon>
        <taxon>Cicadellinae</taxon>
        <taxon>Proconiini</taxon>
        <taxon>Cuerna</taxon>
    </lineage>
</organism>
<evidence type="ECO:0000256" key="1">
    <source>
        <dbReference type="SAM" id="Coils"/>
    </source>
</evidence>
<feature type="compositionally biased region" description="Polar residues" evidence="2">
    <location>
        <begin position="201"/>
        <end position="241"/>
    </location>
</feature>
<evidence type="ECO:0000313" key="3">
    <source>
        <dbReference type="EMBL" id="JAS59522.1"/>
    </source>
</evidence>
<evidence type="ECO:0000256" key="2">
    <source>
        <dbReference type="SAM" id="MobiDB-lite"/>
    </source>
</evidence>
<gene>
    <name evidence="3" type="ORF">g.30518</name>
</gene>
<feature type="coiled-coil region" evidence="1">
    <location>
        <begin position="117"/>
        <end position="144"/>
    </location>
</feature>
<sequence length="241" mass="27418">MERFNLNYLSKDELQYELIARGQEIKQQDNVDVLRKQCRAASNIEAKVSNLSGKLSLNQEFEIIETKLQTLDLFLEESSENPTNLQVAKIKAKSCHLMHRIKNLDQCKLDSSFKAKLENLKLKIQELTTKFQVIKNKISAEELEKFETILNDSLVEDEEISIKLDERIMGNAESSSTPVKPTPENPSPENPTPHNLPESHPASNQSPVHVNQVNHPRNSLNPQFVSSMQEINQPSQSSIFN</sequence>
<feature type="compositionally biased region" description="Pro residues" evidence="2">
    <location>
        <begin position="180"/>
        <end position="191"/>
    </location>
</feature>